<evidence type="ECO:0000313" key="11">
    <source>
        <dbReference type="EMBL" id="MFD1315982.1"/>
    </source>
</evidence>
<evidence type="ECO:0000256" key="1">
    <source>
        <dbReference type="ARBA" id="ARBA00004571"/>
    </source>
</evidence>
<evidence type="ECO:0000256" key="2">
    <source>
        <dbReference type="ARBA" id="ARBA00022448"/>
    </source>
</evidence>
<evidence type="ECO:0000256" key="6">
    <source>
        <dbReference type="ARBA" id="ARBA00023237"/>
    </source>
</evidence>
<keyword evidence="11" id="KW-0675">Receptor</keyword>
<evidence type="ECO:0000313" key="12">
    <source>
        <dbReference type="Proteomes" id="UP001597201"/>
    </source>
</evidence>
<proteinExistence type="inferred from homology"/>
<dbReference type="Gene3D" id="2.40.170.20">
    <property type="entry name" value="TonB-dependent receptor, beta-barrel domain"/>
    <property type="match status" value="1"/>
</dbReference>
<dbReference type="PANTHER" id="PTHR40980">
    <property type="entry name" value="PLUG DOMAIN-CONTAINING PROTEIN"/>
    <property type="match status" value="1"/>
</dbReference>
<keyword evidence="2 7" id="KW-0813">Transport</keyword>
<dbReference type="InterPro" id="IPR039426">
    <property type="entry name" value="TonB-dep_rcpt-like"/>
</dbReference>
<dbReference type="Pfam" id="PF13715">
    <property type="entry name" value="CarbopepD_reg_2"/>
    <property type="match status" value="1"/>
</dbReference>
<keyword evidence="3 7" id="KW-1134">Transmembrane beta strand</keyword>
<protein>
    <submittedName>
        <fullName evidence="11">TonB-dependent receptor domain-containing protein</fullName>
    </submittedName>
</protein>
<dbReference type="SUPFAM" id="SSF49464">
    <property type="entry name" value="Carboxypeptidase regulatory domain-like"/>
    <property type="match status" value="1"/>
</dbReference>
<dbReference type="SUPFAM" id="SSF56935">
    <property type="entry name" value="Porins"/>
    <property type="match status" value="1"/>
</dbReference>
<accession>A0ABW3Y4I1</accession>
<dbReference type="Pfam" id="PF07715">
    <property type="entry name" value="Plug"/>
    <property type="match status" value="1"/>
</dbReference>
<dbReference type="Gene3D" id="2.170.130.10">
    <property type="entry name" value="TonB-dependent receptor, plug domain"/>
    <property type="match status" value="1"/>
</dbReference>
<dbReference type="InterPro" id="IPR037066">
    <property type="entry name" value="Plug_dom_sf"/>
</dbReference>
<evidence type="ECO:0000259" key="10">
    <source>
        <dbReference type="Pfam" id="PF14905"/>
    </source>
</evidence>
<dbReference type="InterPro" id="IPR012910">
    <property type="entry name" value="Plug_dom"/>
</dbReference>
<gene>
    <name evidence="11" type="ORF">ACFQ39_10165</name>
</gene>
<dbReference type="InterPro" id="IPR008969">
    <property type="entry name" value="CarboxyPept-like_regulatory"/>
</dbReference>
<feature type="domain" description="Outer membrane protein beta-barrel" evidence="10">
    <location>
        <begin position="387"/>
        <end position="796"/>
    </location>
</feature>
<dbReference type="Proteomes" id="UP001597201">
    <property type="component" value="Unassembled WGS sequence"/>
</dbReference>
<sequence length="821" mass="94194">MAKHNLVLLLSIIFFISAATAQRPPNSGNRPNQANFEIKGIVIDKTTAQPLEYATIVIKSIANDRIFGGITDNKGQFFVEVPEGKYVATVEFISFKTNNLGELVVDKNLDLGKVILEEDSENLDEVQVIAEKSTVEIKLDKKIYNVGKDMTVKGGNAIDVLNNVPSVTVDVDGAVSLRGNENVRILINGRPNNLVGGSDNEALRQFSAEMIEKVEVITSPSARYDAEGTAGIVNIILRKGSNDGFNANATIFGGYPENAGGSVNLNFRKNKFNFFNNTGYSYSDAPGNAKYYSEFFNNPTSPFVKEKREYNRINNNINTNFGVEYFITEKSSIIASFIYRNSKGDDETVNETTRFDSNLEETDFIVRTSNDTEDRNDWQYNLNYMNNFNENGHKLTVDFQFEDNYEKEFSDINEKEFFPIEQDQLGEQNSTERPEKQYLFQSDYVLPMKNDHQFEAGVRSNILDQTTDFRVYFEDDDGDFNLDTNLSNIFNYDEKIHAAYTQYGAKFNKFSGLLGLRMEITDIDIEIVDREDLAAERNYTNWFPTVNLGYELADEENITIGYNRRIRRPRSRMINPFPSRSSETNIFQGNPYLNPSISDAFELGYFKKWPKVTLNTSIYYNHATDVFQFITEDTGETTEGGIPIIKRFPINLSTEDRYGFELATNYTPKKNWRFNASFNLFQNTVDGFYEGVDFGAENLSWFTRLSGKVVLPYSIDWQTNMMYMGPMQNAQNKYKGMFTADMAFSKDIMDGDGTLSFNISDLLNSRKRMMETTTESFYSESEFQWRERQFRLTFTYRFKQKKKRDFNRDYDGGGDFEMMGS</sequence>
<evidence type="ECO:0000256" key="7">
    <source>
        <dbReference type="PROSITE-ProRule" id="PRU01360"/>
    </source>
</evidence>
<comment type="subcellular location">
    <subcellularLocation>
        <location evidence="1 7">Cell outer membrane</location>
        <topology evidence="1 7">Multi-pass membrane protein</topology>
    </subcellularLocation>
</comment>
<keyword evidence="4 7" id="KW-0812">Transmembrane</keyword>
<organism evidence="11 12">
    <name type="scientific">Namhaeicola litoreus</name>
    <dbReference type="NCBI Taxonomy" id="1052145"/>
    <lineage>
        <taxon>Bacteria</taxon>
        <taxon>Pseudomonadati</taxon>
        <taxon>Bacteroidota</taxon>
        <taxon>Flavobacteriia</taxon>
        <taxon>Flavobacteriales</taxon>
        <taxon>Flavobacteriaceae</taxon>
        <taxon>Namhaeicola</taxon>
    </lineage>
</organism>
<evidence type="ECO:0000259" key="9">
    <source>
        <dbReference type="Pfam" id="PF07715"/>
    </source>
</evidence>
<reference evidence="12" key="1">
    <citation type="journal article" date="2019" name="Int. J. Syst. Evol. Microbiol.">
        <title>The Global Catalogue of Microorganisms (GCM) 10K type strain sequencing project: providing services to taxonomists for standard genome sequencing and annotation.</title>
        <authorList>
            <consortium name="The Broad Institute Genomics Platform"/>
            <consortium name="The Broad Institute Genome Sequencing Center for Infectious Disease"/>
            <person name="Wu L."/>
            <person name="Ma J."/>
        </authorList>
    </citation>
    <scope>NUCLEOTIDE SEQUENCE [LARGE SCALE GENOMIC DNA]</scope>
    <source>
        <strain evidence="12">CCUG 61485</strain>
    </source>
</reference>
<evidence type="ECO:0000256" key="8">
    <source>
        <dbReference type="SAM" id="SignalP"/>
    </source>
</evidence>
<keyword evidence="6 7" id="KW-0998">Cell outer membrane</keyword>
<dbReference type="InterPro" id="IPR041700">
    <property type="entry name" value="OMP_b-brl_3"/>
</dbReference>
<feature type="chain" id="PRO_5046086898" evidence="8">
    <location>
        <begin position="22"/>
        <end position="821"/>
    </location>
</feature>
<dbReference type="EMBL" id="JBHTMY010000003">
    <property type="protein sequence ID" value="MFD1315982.1"/>
    <property type="molecule type" value="Genomic_DNA"/>
</dbReference>
<comment type="similarity">
    <text evidence="7">Belongs to the TonB-dependent receptor family.</text>
</comment>
<keyword evidence="5 7" id="KW-0472">Membrane</keyword>
<dbReference type="PANTHER" id="PTHR40980:SF4">
    <property type="entry name" value="TONB-DEPENDENT RECEPTOR-LIKE BETA-BARREL DOMAIN-CONTAINING PROTEIN"/>
    <property type="match status" value="1"/>
</dbReference>
<comment type="caution">
    <text evidence="11">The sequence shown here is derived from an EMBL/GenBank/DDBJ whole genome shotgun (WGS) entry which is preliminary data.</text>
</comment>
<name>A0ABW3Y4I1_9FLAO</name>
<feature type="domain" description="TonB-dependent receptor plug" evidence="9">
    <location>
        <begin position="155"/>
        <end position="232"/>
    </location>
</feature>
<dbReference type="Gene3D" id="2.60.40.1120">
    <property type="entry name" value="Carboxypeptidase-like, regulatory domain"/>
    <property type="match status" value="1"/>
</dbReference>
<dbReference type="InterPro" id="IPR036942">
    <property type="entry name" value="Beta-barrel_TonB_sf"/>
</dbReference>
<keyword evidence="8" id="KW-0732">Signal</keyword>
<evidence type="ECO:0000256" key="3">
    <source>
        <dbReference type="ARBA" id="ARBA00022452"/>
    </source>
</evidence>
<dbReference type="PROSITE" id="PS52016">
    <property type="entry name" value="TONB_DEPENDENT_REC_3"/>
    <property type="match status" value="1"/>
</dbReference>
<dbReference type="Pfam" id="PF14905">
    <property type="entry name" value="OMP_b-brl_3"/>
    <property type="match status" value="1"/>
</dbReference>
<evidence type="ECO:0000256" key="5">
    <source>
        <dbReference type="ARBA" id="ARBA00023136"/>
    </source>
</evidence>
<evidence type="ECO:0000256" key="4">
    <source>
        <dbReference type="ARBA" id="ARBA00022692"/>
    </source>
</evidence>
<dbReference type="RefSeq" id="WP_377178673.1">
    <property type="nucleotide sequence ID" value="NZ_JBHTMY010000003.1"/>
</dbReference>
<feature type="signal peptide" evidence="8">
    <location>
        <begin position="1"/>
        <end position="21"/>
    </location>
</feature>
<keyword evidence="12" id="KW-1185">Reference proteome</keyword>